<evidence type="ECO:0000259" key="7">
    <source>
        <dbReference type="Pfam" id="PF00496"/>
    </source>
</evidence>
<dbReference type="PIRSF" id="PIRSF002741">
    <property type="entry name" value="MppA"/>
    <property type="match status" value="1"/>
</dbReference>
<keyword evidence="3" id="KW-0813">Transport</keyword>
<comment type="caution">
    <text evidence="8">The sequence shown here is derived from an EMBL/GenBank/DDBJ whole genome shotgun (WGS) entry which is preliminary data.</text>
</comment>
<dbReference type="GO" id="GO:0015833">
    <property type="term" value="P:peptide transport"/>
    <property type="evidence" value="ECO:0007669"/>
    <property type="project" value="TreeGrafter"/>
</dbReference>
<dbReference type="GO" id="GO:1904680">
    <property type="term" value="F:peptide transmembrane transporter activity"/>
    <property type="evidence" value="ECO:0007669"/>
    <property type="project" value="TreeGrafter"/>
</dbReference>
<comment type="subcellular location">
    <subcellularLocation>
        <location evidence="1">Cell envelope</location>
    </subcellularLocation>
</comment>
<name>A0A543DRS1_9PSEU</name>
<keyword evidence="4 6" id="KW-0732">Signal</keyword>
<dbReference type="InterPro" id="IPR030678">
    <property type="entry name" value="Peptide/Ni-bd"/>
</dbReference>
<dbReference type="PANTHER" id="PTHR30290">
    <property type="entry name" value="PERIPLASMIC BINDING COMPONENT OF ABC TRANSPORTER"/>
    <property type="match status" value="1"/>
</dbReference>
<dbReference type="Gene3D" id="3.40.190.10">
    <property type="entry name" value="Periplasmic binding protein-like II"/>
    <property type="match status" value="1"/>
</dbReference>
<organism evidence="8 9">
    <name type="scientific">Pseudonocardia kunmingensis</name>
    <dbReference type="NCBI Taxonomy" id="630975"/>
    <lineage>
        <taxon>Bacteria</taxon>
        <taxon>Bacillati</taxon>
        <taxon>Actinomycetota</taxon>
        <taxon>Actinomycetes</taxon>
        <taxon>Pseudonocardiales</taxon>
        <taxon>Pseudonocardiaceae</taxon>
        <taxon>Pseudonocardia</taxon>
    </lineage>
</organism>
<keyword evidence="9" id="KW-1185">Reference proteome</keyword>
<dbReference type="AlphaFoldDB" id="A0A543DRS1"/>
<sequence length="604" mass="64232">MLGGIVRRSVMSAAAVLAAAALALSGAGVGQAQPATGTTMRVALTQDIDSLNPFVAVFLSSTQINRLNYENLTVVGPDNAVQPGLAESWEASPDALTWTFHLRDAQWSDGTPITARDVAFTYRQIMDNPAAQDANGSAVSNFASVTAVDDRTVQITTTQPQASILATDVPIVPEHVWAGRVGRIGTLNNAEELPVVGSGPYVVTGYQEGQSVTLSANDRFWRGRPTVDTVQFVRYENTDAAVQGLLKGDVDLVRDLTPAQYDSLAGNDAVARNDGRNRRFTEILVNWSNPSGVDGQPFGDGHPALRDVRVRQALHHAVDPAAVVERVKQGHSEVIHGLIPPVYPDWTFTPSDGQRRDHDPERAKALLDEAGYRPGADGVRVGPDGRPLTLRLIAGNQVATNPQLLEFLAGWFTAVGVGVQPQIMSSNQIDDATVAGNFDLAVSGWSVNPDPDDMLSQQTCAVNGTSKSDSGYCNPAYDQLYAAQRAAVDEGQRRELVQQMQSLLYDDVHAIVLTSDTLLEAYRADRFTGFVTQPEDGGVITGQTGYWGYYGATPVAADEAGAAAEAGGGSGGTIAAVVAAAVVVVGGGAFLVTRNRRRGRDERE</sequence>
<dbReference type="GO" id="GO:0042597">
    <property type="term" value="C:periplasmic space"/>
    <property type="evidence" value="ECO:0007669"/>
    <property type="project" value="UniProtKB-ARBA"/>
</dbReference>
<dbReference type="InterPro" id="IPR000914">
    <property type="entry name" value="SBP_5_dom"/>
</dbReference>
<evidence type="ECO:0000313" key="9">
    <source>
        <dbReference type="Proteomes" id="UP000315677"/>
    </source>
</evidence>
<keyword evidence="5" id="KW-0812">Transmembrane</keyword>
<evidence type="ECO:0000256" key="2">
    <source>
        <dbReference type="ARBA" id="ARBA00005695"/>
    </source>
</evidence>
<protein>
    <submittedName>
        <fullName evidence="8">Peptide/nickel transport system substrate-binding protein</fullName>
    </submittedName>
</protein>
<dbReference type="InterPro" id="IPR006311">
    <property type="entry name" value="TAT_signal"/>
</dbReference>
<dbReference type="GO" id="GO:0030313">
    <property type="term" value="C:cell envelope"/>
    <property type="evidence" value="ECO:0007669"/>
    <property type="project" value="UniProtKB-SubCell"/>
</dbReference>
<keyword evidence="5" id="KW-1133">Transmembrane helix</keyword>
<dbReference type="EMBL" id="VFPA01000002">
    <property type="protein sequence ID" value="TQM12021.1"/>
    <property type="molecule type" value="Genomic_DNA"/>
</dbReference>
<feature type="chain" id="PRO_5021884791" evidence="6">
    <location>
        <begin position="33"/>
        <end position="604"/>
    </location>
</feature>
<gene>
    <name evidence="8" type="ORF">FB558_4598</name>
</gene>
<dbReference type="PROSITE" id="PS51318">
    <property type="entry name" value="TAT"/>
    <property type="match status" value="1"/>
</dbReference>
<evidence type="ECO:0000256" key="1">
    <source>
        <dbReference type="ARBA" id="ARBA00004196"/>
    </source>
</evidence>
<dbReference type="Pfam" id="PF00496">
    <property type="entry name" value="SBP_bac_5"/>
    <property type="match status" value="1"/>
</dbReference>
<dbReference type="SUPFAM" id="SSF53850">
    <property type="entry name" value="Periplasmic binding protein-like II"/>
    <property type="match status" value="1"/>
</dbReference>
<reference evidence="8 9" key="1">
    <citation type="submission" date="2019-06" db="EMBL/GenBank/DDBJ databases">
        <title>Sequencing the genomes of 1000 actinobacteria strains.</title>
        <authorList>
            <person name="Klenk H.-P."/>
        </authorList>
    </citation>
    <scope>NUCLEOTIDE SEQUENCE [LARGE SCALE GENOMIC DNA]</scope>
    <source>
        <strain evidence="8 9">DSM 45301</strain>
    </source>
</reference>
<dbReference type="Gene3D" id="3.10.105.10">
    <property type="entry name" value="Dipeptide-binding Protein, Domain 3"/>
    <property type="match status" value="1"/>
</dbReference>
<evidence type="ECO:0000313" key="8">
    <source>
        <dbReference type="EMBL" id="TQM12021.1"/>
    </source>
</evidence>
<feature type="signal peptide" evidence="6">
    <location>
        <begin position="1"/>
        <end position="32"/>
    </location>
</feature>
<evidence type="ECO:0000256" key="3">
    <source>
        <dbReference type="ARBA" id="ARBA00022448"/>
    </source>
</evidence>
<dbReference type="CDD" id="cd00995">
    <property type="entry name" value="PBP2_NikA_DppA_OppA_like"/>
    <property type="match status" value="1"/>
</dbReference>
<dbReference type="InterPro" id="IPR039424">
    <property type="entry name" value="SBP_5"/>
</dbReference>
<dbReference type="Proteomes" id="UP000315677">
    <property type="component" value="Unassembled WGS sequence"/>
</dbReference>
<keyword evidence="5" id="KW-0472">Membrane</keyword>
<dbReference type="GO" id="GO:0043190">
    <property type="term" value="C:ATP-binding cassette (ABC) transporter complex"/>
    <property type="evidence" value="ECO:0007669"/>
    <property type="project" value="InterPro"/>
</dbReference>
<evidence type="ECO:0000256" key="4">
    <source>
        <dbReference type="ARBA" id="ARBA00022729"/>
    </source>
</evidence>
<accession>A0A543DRS1</accession>
<feature type="domain" description="Solute-binding protein family 5" evidence="7">
    <location>
        <begin position="81"/>
        <end position="458"/>
    </location>
</feature>
<feature type="transmembrane region" description="Helical" evidence="5">
    <location>
        <begin position="574"/>
        <end position="593"/>
    </location>
</feature>
<evidence type="ECO:0000256" key="6">
    <source>
        <dbReference type="SAM" id="SignalP"/>
    </source>
</evidence>
<proteinExistence type="inferred from homology"/>
<dbReference type="PANTHER" id="PTHR30290:SF10">
    <property type="entry name" value="PERIPLASMIC OLIGOPEPTIDE-BINDING PROTEIN-RELATED"/>
    <property type="match status" value="1"/>
</dbReference>
<comment type="similarity">
    <text evidence="2">Belongs to the bacterial solute-binding protein 5 family.</text>
</comment>
<evidence type="ECO:0000256" key="5">
    <source>
        <dbReference type="SAM" id="Phobius"/>
    </source>
</evidence>